<dbReference type="SFLD" id="SFLDF00002">
    <property type="entry name" value="enolase"/>
    <property type="match status" value="1"/>
</dbReference>
<feature type="binding site" evidence="10">
    <location>
        <position position="167"/>
    </location>
    <ligand>
        <name>(2R)-2-phosphoglycerate</name>
        <dbReference type="ChEBI" id="CHEBI:58289"/>
    </ligand>
</feature>
<dbReference type="HAMAP" id="MF_00318">
    <property type="entry name" value="Enolase"/>
    <property type="match status" value="1"/>
</dbReference>
<evidence type="ECO:0000313" key="14">
    <source>
        <dbReference type="Proteomes" id="UP000683442"/>
    </source>
</evidence>
<evidence type="ECO:0000256" key="1">
    <source>
        <dbReference type="ARBA" id="ARBA00005031"/>
    </source>
</evidence>
<dbReference type="InterPro" id="IPR020809">
    <property type="entry name" value="Enolase_CS"/>
</dbReference>
<comment type="subunit">
    <text evidence="10">Component of the RNA degradosome, a multiprotein complex involved in RNA processing and mRNA degradation.</text>
</comment>
<name>A0ABX8IB52_9GAMM</name>
<evidence type="ECO:0000256" key="5">
    <source>
        <dbReference type="ARBA" id="ARBA00022525"/>
    </source>
</evidence>
<feature type="domain" description="Enolase C-terminal TIM barrel" evidence="11">
    <location>
        <begin position="143"/>
        <end position="429"/>
    </location>
</feature>
<feature type="binding site" evidence="10">
    <location>
        <position position="392"/>
    </location>
    <ligand>
        <name>(2R)-2-phosphoglycerate</name>
        <dbReference type="ChEBI" id="CHEBI:58289"/>
    </ligand>
</feature>
<evidence type="ECO:0000256" key="8">
    <source>
        <dbReference type="ARBA" id="ARBA00023239"/>
    </source>
</evidence>
<dbReference type="InterPro" id="IPR036849">
    <property type="entry name" value="Enolase-like_C_sf"/>
</dbReference>
<feature type="binding site" evidence="10">
    <location>
        <position position="316"/>
    </location>
    <ligand>
        <name>Mg(2+)</name>
        <dbReference type="ChEBI" id="CHEBI:18420"/>
    </ligand>
</feature>
<feature type="binding site" evidence="10">
    <location>
        <position position="371"/>
    </location>
    <ligand>
        <name>(2R)-2-phosphoglycerate</name>
        <dbReference type="ChEBI" id="CHEBI:58289"/>
    </ligand>
</feature>
<evidence type="ECO:0000256" key="4">
    <source>
        <dbReference type="ARBA" id="ARBA00017068"/>
    </source>
</evidence>
<evidence type="ECO:0000259" key="12">
    <source>
        <dbReference type="SMART" id="SM01193"/>
    </source>
</evidence>
<dbReference type="PROSITE" id="PS00164">
    <property type="entry name" value="ENOLASE"/>
    <property type="match status" value="1"/>
</dbReference>
<comment type="function">
    <text evidence="9 10">Catalyzes the reversible conversion of 2-phosphoglycerate (2-PG) into phosphoenolpyruvate (PEP). It is essential for the degradation of carbohydrates via glycolysis.</text>
</comment>
<feature type="active site" description="Proton donor" evidence="10">
    <location>
        <position position="209"/>
    </location>
</feature>
<dbReference type="InterPro" id="IPR020810">
    <property type="entry name" value="Enolase_C"/>
</dbReference>
<dbReference type="GO" id="GO:0004634">
    <property type="term" value="F:phosphopyruvate hydratase activity"/>
    <property type="evidence" value="ECO:0007669"/>
    <property type="project" value="UniProtKB-EC"/>
</dbReference>
<evidence type="ECO:0000256" key="10">
    <source>
        <dbReference type="HAMAP-Rule" id="MF_00318"/>
    </source>
</evidence>
<feature type="binding site" evidence="10">
    <location>
        <position position="341"/>
    </location>
    <ligand>
        <name>(2R)-2-phosphoglycerate</name>
        <dbReference type="ChEBI" id="CHEBI:58289"/>
    </ligand>
</feature>
<dbReference type="Pfam" id="PF00113">
    <property type="entry name" value="Enolase_C"/>
    <property type="match status" value="1"/>
</dbReference>
<feature type="binding site" evidence="10">
    <location>
        <position position="246"/>
    </location>
    <ligand>
        <name>Mg(2+)</name>
        <dbReference type="ChEBI" id="CHEBI:18420"/>
    </ligand>
</feature>
<feature type="domain" description="Enolase N-terminal" evidence="12">
    <location>
        <begin position="4"/>
        <end position="134"/>
    </location>
</feature>
<sequence>MTKIANIKGREVLDSRGNPTVEADVILEDGTVGSACAPSGASTGSREALELRDGDASRYLGKGVLKAVEAVNSKIRDALVGKDAADQRALDQIMLDLDGTENKANLGANAILAVSLAAAKAAAISLGKPLYEHIADINGTSGQFSMPVPMMNILNGGEHADNNVDIQEFMVQPVSAKSFSEALRVGAEIFHSLKKVLKAQGLNTAVGDEGGFAPNLPSNEAALAVIQEAVEKAGYKLGTDVTLALDCASSEFYKDGQYQLSGEGKSFDSEGFADYLAGLCERYPIVSIEDGMDESDWDGWRVLTDKLGAKVQLVGDDLFVTNTKILKQGIEKGVGNSILIKFNQIGSLSETLDAIKMAQDAGFTAVISHRSGETEDTTIADLAVATCAGQIKTGSLCRSDRVAKYNQLLRIEEALDGKAPYRGLSEIKGQG</sequence>
<evidence type="ECO:0000256" key="2">
    <source>
        <dbReference type="ARBA" id="ARBA00009604"/>
    </source>
</evidence>
<gene>
    <name evidence="10 13" type="primary">eno</name>
    <name evidence="13" type="ORF">KQ249_10510</name>
</gene>
<comment type="pathway">
    <text evidence="1 10">Carbohydrate degradation; glycolysis; pyruvate from D-glyceraldehyde 3-phosphate: step 4/5.</text>
</comment>
<dbReference type="SUPFAM" id="SSF51604">
    <property type="entry name" value="Enolase C-terminal domain-like"/>
    <property type="match status" value="1"/>
</dbReference>
<dbReference type="SMART" id="SM01192">
    <property type="entry name" value="Enolase_C"/>
    <property type="match status" value="1"/>
</dbReference>
<protein>
    <recommendedName>
        <fullName evidence="4 10">Enolase</fullName>
        <ecNumber evidence="3 10">4.2.1.11</ecNumber>
    </recommendedName>
    <alternativeName>
        <fullName evidence="10">2-phospho-D-glycerate hydro-lyase</fullName>
    </alternativeName>
    <alternativeName>
        <fullName evidence="10">2-phosphoglycerate dehydratase</fullName>
    </alternativeName>
</protein>
<evidence type="ECO:0000256" key="6">
    <source>
        <dbReference type="ARBA" id="ARBA00022842"/>
    </source>
</evidence>
<comment type="subcellular location">
    <subcellularLocation>
        <location evidence="10">Cytoplasm</location>
    </subcellularLocation>
    <subcellularLocation>
        <location evidence="10">Secreted</location>
    </subcellularLocation>
    <subcellularLocation>
        <location evidence="10">Cell surface</location>
    </subcellularLocation>
    <text evidence="10">Fractions of enolase are present in both the cytoplasm and on the cell surface.</text>
</comment>
<comment type="cofactor">
    <cofactor evidence="10">
        <name>Mg(2+)</name>
        <dbReference type="ChEBI" id="CHEBI:18420"/>
    </cofactor>
    <text evidence="10">Binds a second Mg(2+) ion via substrate during catalysis.</text>
</comment>
<feature type="binding site" evidence="10">
    <location>
        <position position="370"/>
    </location>
    <ligand>
        <name>(2R)-2-phosphoglycerate</name>
        <dbReference type="ChEBI" id="CHEBI:58289"/>
    </ligand>
</feature>
<dbReference type="PANTHER" id="PTHR11902:SF1">
    <property type="entry name" value="ENOLASE"/>
    <property type="match status" value="1"/>
</dbReference>
<dbReference type="PRINTS" id="PR00148">
    <property type="entry name" value="ENOLASE"/>
</dbReference>
<proteinExistence type="inferred from homology"/>
<reference evidence="13 14" key="1">
    <citation type="submission" date="2021-06" db="EMBL/GenBank/DDBJ databases">
        <title>Microbial metabolic specificity influences pelagic lipid remineralization.</title>
        <authorList>
            <person name="Behrendt L."/>
            <person name="Hunter J.E."/>
            <person name="Alcolombri U."/>
            <person name="Smriga S."/>
            <person name="Mincer T."/>
            <person name="Lowenstein D.P."/>
            <person name="Peaudecerf F.J."/>
            <person name="Fernandez V.I."/>
            <person name="Fredricks H."/>
            <person name="Almblad H."/>
            <person name="Harrison J.J."/>
            <person name="Stocker R."/>
            <person name="Van Mooy B.A.S."/>
        </authorList>
    </citation>
    <scope>NUCLEOTIDE SEQUENCE [LARGE SCALE GENOMIC DNA]</scope>
    <source>
        <strain evidence="13 14">HP15-B</strain>
    </source>
</reference>
<keyword evidence="8 10" id="KW-0456">Lyase</keyword>
<dbReference type="InterPro" id="IPR029017">
    <property type="entry name" value="Enolase-like_N"/>
</dbReference>
<dbReference type="Gene3D" id="3.30.390.10">
    <property type="entry name" value="Enolase-like, N-terminal domain"/>
    <property type="match status" value="1"/>
</dbReference>
<evidence type="ECO:0000256" key="7">
    <source>
        <dbReference type="ARBA" id="ARBA00023152"/>
    </source>
</evidence>
<dbReference type="Proteomes" id="UP000683442">
    <property type="component" value="Chromosome"/>
</dbReference>
<dbReference type="SUPFAM" id="SSF54826">
    <property type="entry name" value="Enolase N-terminal domain-like"/>
    <property type="match status" value="1"/>
</dbReference>
<dbReference type="Pfam" id="PF03952">
    <property type="entry name" value="Enolase_N"/>
    <property type="match status" value="1"/>
</dbReference>
<comment type="catalytic activity">
    <reaction evidence="10">
        <text>(2R)-2-phosphoglycerate = phosphoenolpyruvate + H2O</text>
        <dbReference type="Rhea" id="RHEA:10164"/>
        <dbReference type="ChEBI" id="CHEBI:15377"/>
        <dbReference type="ChEBI" id="CHEBI:58289"/>
        <dbReference type="ChEBI" id="CHEBI:58702"/>
        <dbReference type="EC" id="4.2.1.11"/>
    </reaction>
</comment>
<dbReference type="PANTHER" id="PTHR11902">
    <property type="entry name" value="ENOLASE"/>
    <property type="match status" value="1"/>
</dbReference>
<dbReference type="RefSeq" id="WP_014576712.1">
    <property type="nucleotide sequence ID" value="NZ_CP076686.1"/>
</dbReference>
<dbReference type="Gene3D" id="3.20.20.120">
    <property type="entry name" value="Enolase-like C-terminal domain"/>
    <property type="match status" value="1"/>
</dbReference>
<evidence type="ECO:0000256" key="3">
    <source>
        <dbReference type="ARBA" id="ARBA00012058"/>
    </source>
</evidence>
<comment type="similarity">
    <text evidence="2 10">Belongs to the enolase family.</text>
</comment>
<evidence type="ECO:0000259" key="11">
    <source>
        <dbReference type="SMART" id="SM01192"/>
    </source>
</evidence>
<organism evidence="13 14">
    <name type="scientific">Marinobacter adhaerens</name>
    <dbReference type="NCBI Taxonomy" id="1033846"/>
    <lineage>
        <taxon>Bacteria</taxon>
        <taxon>Pseudomonadati</taxon>
        <taxon>Pseudomonadota</taxon>
        <taxon>Gammaproteobacteria</taxon>
        <taxon>Pseudomonadales</taxon>
        <taxon>Marinobacteraceae</taxon>
        <taxon>Marinobacter</taxon>
    </lineage>
</organism>
<evidence type="ECO:0000256" key="9">
    <source>
        <dbReference type="ARBA" id="ARBA00045763"/>
    </source>
</evidence>
<dbReference type="SFLD" id="SFLDG00178">
    <property type="entry name" value="enolase"/>
    <property type="match status" value="1"/>
</dbReference>
<keyword evidence="10" id="KW-0963">Cytoplasm</keyword>
<dbReference type="InterPro" id="IPR020811">
    <property type="entry name" value="Enolase_N"/>
</dbReference>
<dbReference type="CDD" id="cd03313">
    <property type="entry name" value="enolase"/>
    <property type="match status" value="1"/>
</dbReference>
<feature type="active site" description="Proton acceptor" evidence="10">
    <location>
        <position position="341"/>
    </location>
</feature>
<dbReference type="SMART" id="SM01193">
    <property type="entry name" value="Enolase_N"/>
    <property type="match status" value="1"/>
</dbReference>
<keyword evidence="5 10" id="KW-0964">Secreted</keyword>
<keyword evidence="6 10" id="KW-0460">Magnesium</keyword>
<dbReference type="GeneID" id="78559871"/>
<accession>A0ABX8IB52</accession>
<dbReference type="SFLD" id="SFLDS00001">
    <property type="entry name" value="Enolase"/>
    <property type="match status" value="1"/>
</dbReference>
<dbReference type="EC" id="4.2.1.11" evidence="3 10"/>
<keyword evidence="10" id="KW-0479">Metal-binding</keyword>
<dbReference type="NCBIfam" id="TIGR01060">
    <property type="entry name" value="eno"/>
    <property type="match status" value="1"/>
</dbReference>
<dbReference type="EMBL" id="CP076686">
    <property type="protein sequence ID" value="QWV11142.1"/>
    <property type="molecule type" value="Genomic_DNA"/>
</dbReference>
<dbReference type="PIRSF" id="PIRSF001400">
    <property type="entry name" value="Enolase"/>
    <property type="match status" value="1"/>
</dbReference>
<feature type="binding site" evidence="10">
    <location>
        <position position="289"/>
    </location>
    <ligand>
        <name>Mg(2+)</name>
        <dbReference type="ChEBI" id="CHEBI:18420"/>
    </ligand>
</feature>
<evidence type="ECO:0000313" key="13">
    <source>
        <dbReference type="EMBL" id="QWV11142.1"/>
    </source>
</evidence>
<keyword evidence="14" id="KW-1185">Reference proteome</keyword>
<dbReference type="InterPro" id="IPR000941">
    <property type="entry name" value="Enolase"/>
</dbReference>
<keyword evidence="7 10" id="KW-0324">Glycolysis</keyword>